<dbReference type="RefSeq" id="WP_379580337.1">
    <property type="nucleotide sequence ID" value="NZ_JBHUFV010000063.1"/>
</dbReference>
<sequence length="1272" mass="141505">MSEGRIITFYSYKGGTGRTMALANVAWILAANGRKVLALDWDLESPGLHRFFHPFLDTGVISATPGVIELITDYAFAALQPVERAPDWHLEYTQVLPRAVSLEYEHFPGSGTIDFISAGRQNRDYSSLLSTFDWDNFYERLGGGVFLDALRADMRRHYDYVLIDSRTGLSDIADICTVHFPDTLVDCFTLSDQSIDGAAAVARHIDQRYRDRGIRILPVPMRIESGEKKKLDAGRALARRRFAGFPKGVDAEEYWATIEIPYVPFYAYEETLATFGEVAASPSSILSAYERLTSALTDGDVSGLPQVSEEVRAQVLSLFERRAPDPEEEGTLALSYVPEDRMWADWVAALLRRSGMKVVVVSADLPDWEQTLSGAARVAALVSPAYQRSPRTRHFLDEPPPHVTIRVGDLPTEEGVRIDRLVESEAAQMLLQVFGRAGQAPEHPAEPAPLGPRYPGTPPRVWNLPPRNAAFTGRAAVLEELRNQLVGTGQAVVLPMALYGLGGVGKTQVALEYAYRFMADYDLVWWVSAEESAGISDNFLDELAPRLGIKPEEATVKAVLESLRRGEPYQRWLLIFDNATELAELADHLPVGAAGHVLITSRNPAWSSVAAPLEVDVFSRDESVEHLRGQVQGLPENDAEKVAAALGFLPLAVDQAGAWLRETGMPAGDYVELLESELTRALPTFRGPKPVAATWNVSLDQLMRRSPAAVRLLQLCAFFSADPISMTMIYSDEMVRLLREHDDSLREKLMLGSVIREISRFALARVDQSDNTIQVHRLVQAVIRSQMDEEAQTRACHDVHTVLVGARPRQGDVDDPENWPRYSLIWPHLTPSRAAECGDEDTRQLLIDSVRYSWKRGNFERALERGRQLEQAWLDAHGPDHWQTLYLRFHLANVLRSQGRYKAARDEDEQVVAMQRATLGERHPHTLMTSGSLAADLRGLGEFRQALTLDQNTYAQFKELFGEEHPRTLAAANNLAVSYRLVGDCFSARQIDQETLERRRAVLGATHPYTLFSQANLARDHREAGQFRLSVEQLRDTWEKYKDVLGDDFLDTLRTAKSLAVSLRKAGEQAEALELAKETYDRYVLHYPASPETRAAELEYACCLSALDDKPQARRIATGILDDFRAGLGATHPYTLVVANNLITYLRGTGDVGQACELGEETLEAFRARLAADHPFALSCAVNHANCLGDLGDLGAAEVLERETVALLRGVLGPLHPDTLACRANLAITLHSAGQQREVIGLMTDVLGAGHPNIESLREWRRINRDLEPQPT</sequence>
<feature type="domain" description="NB-ARC" evidence="1">
    <location>
        <begin position="477"/>
        <end position="627"/>
    </location>
</feature>
<dbReference type="InterPro" id="IPR027417">
    <property type="entry name" value="P-loop_NTPase"/>
</dbReference>
<dbReference type="SUPFAM" id="SSF52540">
    <property type="entry name" value="P-loop containing nucleoside triphosphate hydrolases"/>
    <property type="match status" value="2"/>
</dbReference>
<evidence type="ECO:0000259" key="1">
    <source>
        <dbReference type="Pfam" id="PF00931"/>
    </source>
</evidence>
<protein>
    <submittedName>
        <fullName evidence="4">FxSxx-COOH system tetratricopeptide repeat protein</fullName>
    </submittedName>
</protein>
<dbReference type="NCBIfam" id="NF040586">
    <property type="entry name" value="FxSxx_TPR"/>
    <property type="match status" value="1"/>
</dbReference>
<evidence type="ECO:0000259" key="3">
    <source>
        <dbReference type="Pfam" id="PF25000"/>
    </source>
</evidence>
<dbReference type="InterPro" id="IPR002182">
    <property type="entry name" value="NB-ARC"/>
</dbReference>
<dbReference type="Pfam" id="PF13424">
    <property type="entry name" value="TPR_12"/>
    <property type="match status" value="2"/>
</dbReference>
<reference evidence="5" key="1">
    <citation type="journal article" date="2019" name="Int. J. Syst. Evol. Microbiol.">
        <title>The Global Catalogue of Microorganisms (GCM) 10K type strain sequencing project: providing services to taxonomists for standard genome sequencing and annotation.</title>
        <authorList>
            <consortium name="The Broad Institute Genomics Platform"/>
            <consortium name="The Broad Institute Genome Sequencing Center for Infectious Disease"/>
            <person name="Wu L."/>
            <person name="Ma J."/>
        </authorList>
    </citation>
    <scope>NUCLEOTIDE SEQUENCE [LARGE SCALE GENOMIC DNA]</scope>
    <source>
        <strain evidence="5">ICMP 6774ER</strain>
    </source>
</reference>
<proteinExistence type="predicted"/>
<dbReference type="Gene3D" id="1.25.40.10">
    <property type="entry name" value="Tetratricopeptide repeat domain"/>
    <property type="match status" value="3"/>
</dbReference>
<dbReference type="EMBL" id="JBHUFV010000063">
    <property type="protein sequence ID" value="MFD1938352.1"/>
    <property type="molecule type" value="Genomic_DNA"/>
</dbReference>
<comment type="caution">
    <text evidence="4">The sequence shown here is derived from an EMBL/GenBank/DDBJ whole genome shotgun (WGS) entry which is preliminary data.</text>
</comment>
<dbReference type="Pfam" id="PF13676">
    <property type="entry name" value="TIR_2"/>
    <property type="match status" value="1"/>
</dbReference>
<feature type="domain" description="TIR" evidence="2">
    <location>
        <begin position="334"/>
        <end position="394"/>
    </location>
</feature>
<dbReference type="Gene3D" id="3.40.50.300">
    <property type="entry name" value="P-loop containing nucleotide triphosphate hydrolases"/>
    <property type="match status" value="2"/>
</dbReference>
<organism evidence="4 5">
    <name type="scientific">Nonomuraea mangrovi</name>
    <dbReference type="NCBI Taxonomy" id="2316207"/>
    <lineage>
        <taxon>Bacteria</taxon>
        <taxon>Bacillati</taxon>
        <taxon>Actinomycetota</taxon>
        <taxon>Actinomycetes</taxon>
        <taxon>Streptosporangiales</taxon>
        <taxon>Streptosporangiaceae</taxon>
        <taxon>Nonomuraea</taxon>
    </lineage>
</organism>
<evidence type="ECO:0000313" key="4">
    <source>
        <dbReference type="EMBL" id="MFD1938352.1"/>
    </source>
</evidence>
<evidence type="ECO:0000259" key="2">
    <source>
        <dbReference type="Pfam" id="PF13676"/>
    </source>
</evidence>
<dbReference type="InterPro" id="IPR053137">
    <property type="entry name" value="NLR-like"/>
</dbReference>
<dbReference type="PANTHER" id="PTHR46082">
    <property type="entry name" value="ATP/GTP-BINDING PROTEIN-RELATED"/>
    <property type="match status" value="1"/>
</dbReference>
<gene>
    <name evidence="4" type="primary">fxsT</name>
    <name evidence="4" type="ORF">ACFSKW_43445</name>
</gene>
<dbReference type="InterPro" id="IPR056681">
    <property type="entry name" value="DUF7779"/>
</dbReference>
<dbReference type="Pfam" id="PF25000">
    <property type="entry name" value="DUF7779"/>
    <property type="match status" value="1"/>
</dbReference>
<dbReference type="InterPro" id="IPR011990">
    <property type="entry name" value="TPR-like_helical_dom_sf"/>
</dbReference>
<accession>A0ABW4TBH2</accession>
<dbReference type="InterPro" id="IPR000157">
    <property type="entry name" value="TIR_dom"/>
</dbReference>
<feature type="domain" description="DUF7779" evidence="3">
    <location>
        <begin position="704"/>
        <end position="790"/>
    </location>
</feature>
<name>A0ABW4TBH2_9ACTN</name>
<dbReference type="Pfam" id="PF00931">
    <property type="entry name" value="NB-ARC"/>
    <property type="match status" value="1"/>
</dbReference>
<evidence type="ECO:0000313" key="5">
    <source>
        <dbReference type="Proteomes" id="UP001597368"/>
    </source>
</evidence>
<dbReference type="PANTHER" id="PTHR46082:SF6">
    <property type="entry name" value="AAA+ ATPASE DOMAIN-CONTAINING PROTEIN-RELATED"/>
    <property type="match status" value="1"/>
</dbReference>
<dbReference type="NCBIfam" id="NF047398">
    <property type="entry name" value="AAA_KGGVGR"/>
    <property type="match status" value="1"/>
</dbReference>
<dbReference type="SUPFAM" id="SSF48452">
    <property type="entry name" value="TPR-like"/>
    <property type="match status" value="3"/>
</dbReference>
<dbReference type="Proteomes" id="UP001597368">
    <property type="component" value="Unassembled WGS sequence"/>
</dbReference>
<keyword evidence="5" id="KW-1185">Reference proteome</keyword>